<keyword evidence="11" id="KW-1185">Reference proteome</keyword>
<keyword evidence="3" id="KW-0809">Transit peptide</keyword>
<dbReference type="Proteomes" id="UP001153321">
    <property type="component" value="Chromosome 8"/>
</dbReference>
<comment type="similarity">
    <text evidence="2">Belongs to the mitochondrion-specific ribosomal protein mL46 family.</text>
</comment>
<dbReference type="AlphaFoldDB" id="A0A9P0IK99"/>
<sequence length="316" mass="35812">MFKSFIQAEVTLCRRIFVRSLNTGSPWDIVTGVCVERLPVVTPPLNEMQKKFMALQSTLEIEKSMKSDHEIRHENDKIQAELLKKESADVDVDAVSKITAQDFEDASNEELTQFKFASIETDADKKGDKTSTERCLQRHLVLVTPIKLGSDVKTLLPQGLWKEGETLRQTAERTVKEQCGPELNVQFLSNAPCGFYKYKYPSEVNGKIGAKVSIYKSKSSITRTSTPEVDRQLDYGRRGAAGCRSFPPGLSESNCGRPMFSSGRPMANMVFFYYANYKSGKPNKTKGNWLTRNELQDILPDRYNKSVKEFLIEETY</sequence>
<gene>
    <name evidence="10" type="ORF">SPLIT_LOCUS11932</name>
</gene>
<organism evidence="10 11">
    <name type="scientific">Spodoptera littoralis</name>
    <name type="common">Egyptian cotton leafworm</name>
    <dbReference type="NCBI Taxonomy" id="7109"/>
    <lineage>
        <taxon>Eukaryota</taxon>
        <taxon>Metazoa</taxon>
        <taxon>Ecdysozoa</taxon>
        <taxon>Arthropoda</taxon>
        <taxon>Hexapoda</taxon>
        <taxon>Insecta</taxon>
        <taxon>Pterygota</taxon>
        <taxon>Neoptera</taxon>
        <taxon>Endopterygota</taxon>
        <taxon>Lepidoptera</taxon>
        <taxon>Glossata</taxon>
        <taxon>Ditrysia</taxon>
        <taxon>Noctuoidea</taxon>
        <taxon>Noctuidae</taxon>
        <taxon>Amphipyrinae</taxon>
        <taxon>Spodoptera</taxon>
    </lineage>
</organism>
<evidence type="ECO:0000256" key="4">
    <source>
        <dbReference type="ARBA" id="ARBA00022980"/>
    </source>
</evidence>
<dbReference type="PANTHER" id="PTHR13124">
    <property type="entry name" value="39S RIBOSOMAL PROTEIN L46, MITOCHONDRIAL PRECURSOR-RELATED"/>
    <property type="match status" value="1"/>
</dbReference>
<dbReference type="GO" id="GO:0003735">
    <property type="term" value="F:structural constituent of ribosome"/>
    <property type="evidence" value="ECO:0007669"/>
    <property type="project" value="InterPro"/>
</dbReference>
<dbReference type="CDD" id="cd04661">
    <property type="entry name" value="NUDIX_MRP_L46"/>
    <property type="match status" value="1"/>
</dbReference>
<dbReference type="InterPro" id="IPR033650">
    <property type="entry name" value="Ribosomal_mL46_NUDIX"/>
</dbReference>
<evidence type="ECO:0000256" key="2">
    <source>
        <dbReference type="ARBA" id="ARBA00009070"/>
    </source>
</evidence>
<name>A0A9P0IK99_SPOLI</name>
<dbReference type="InterPro" id="IPR021757">
    <property type="entry name" value="Ribosomal_mL46_N"/>
</dbReference>
<reference evidence="10" key="1">
    <citation type="submission" date="2022-02" db="EMBL/GenBank/DDBJ databases">
        <authorList>
            <person name="King R."/>
        </authorList>
    </citation>
    <scope>NUCLEOTIDE SEQUENCE</scope>
</reference>
<dbReference type="Pfam" id="PF11788">
    <property type="entry name" value="MRP-L46"/>
    <property type="match status" value="1"/>
</dbReference>
<protein>
    <recommendedName>
        <fullName evidence="7">Large ribosomal subunit protein mL46</fullName>
    </recommendedName>
    <alternativeName>
        <fullName evidence="8">39S ribosomal protein L46, mitochondrial</fullName>
    </alternativeName>
</protein>
<evidence type="ECO:0000256" key="5">
    <source>
        <dbReference type="ARBA" id="ARBA00023128"/>
    </source>
</evidence>
<evidence type="ECO:0000256" key="7">
    <source>
        <dbReference type="ARBA" id="ARBA00035190"/>
    </source>
</evidence>
<dbReference type="Gene3D" id="3.90.79.10">
    <property type="entry name" value="Nucleoside Triphosphate Pyrophosphohydrolase"/>
    <property type="match status" value="2"/>
</dbReference>
<dbReference type="SUPFAM" id="SSF55811">
    <property type="entry name" value="Nudix"/>
    <property type="match status" value="1"/>
</dbReference>
<evidence type="ECO:0000256" key="8">
    <source>
        <dbReference type="ARBA" id="ARBA00035534"/>
    </source>
</evidence>
<evidence type="ECO:0000256" key="6">
    <source>
        <dbReference type="ARBA" id="ARBA00023274"/>
    </source>
</evidence>
<keyword evidence="5" id="KW-0496">Mitochondrion</keyword>
<accession>A0A9P0IK99</accession>
<evidence type="ECO:0000259" key="9">
    <source>
        <dbReference type="Pfam" id="PF11788"/>
    </source>
</evidence>
<evidence type="ECO:0000256" key="3">
    <source>
        <dbReference type="ARBA" id="ARBA00022946"/>
    </source>
</evidence>
<evidence type="ECO:0000256" key="1">
    <source>
        <dbReference type="ARBA" id="ARBA00004173"/>
    </source>
</evidence>
<keyword evidence="4" id="KW-0689">Ribosomal protein</keyword>
<proteinExistence type="inferred from homology"/>
<dbReference type="GO" id="GO:0005762">
    <property type="term" value="C:mitochondrial large ribosomal subunit"/>
    <property type="evidence" value="ECO:0007669"/>
    <property type="project" value="TreeGrafter"/>
</dbReference>
<keyword evidence="6" id="KW-0687">Ribonucleoprotein</keyword>
<dbReference type="EMBL" id="LR824539">
    <property type="protein sequence ID" value="CAH1646581.1"/>
    <property type="molecule type" value="Genomic_DNA"/>
</dbReference>
<evidence type="ECO:0000313" key="11">
    <source>
        <dbReference type="Proteomes" id="UP001153321"/>
    </source>
</evidence>
<dbReference type="InterPro" id="IPR040008">
    <property type="entry name" value="Ribosomal_mL46"/>
</dbReference>
<dbReference type="InterPro" id="IPR015797">
    <property type="entry name" value="NUDIX_hydrolase-like_dom_sf"/>
</dbReference>
<comment type="subcellular location">
    <subcellularLocation>
        <location evidence="1">Mitochondrion</location>
    </subcellularLocation>
</comment>
<dbReference type="PANTHER" id="PTHR13124:SF12">
    <property type="entry name" value="LARGE RIBOSOMAL SUBUNIT PROTEIN ML46"/>
    <property type="match status" value="1"/>
</dbReference>
<feature type="domain" description="Large ribosomal subunit protein mL46 N-terminal" evidence="9">
    <location>
        <begin position="27"/>
        <end position="123"/>
    </location>
</feature>
<evidence type="ECO:0000313" key="10">
    <source>
        <dbReference type="EMBL" id="CAH1646581.1"/>
    </source>
</evidence>